<dbReference type="PhylomeDB" id="E9ATP8"/>
<dbReference type="AlphaFoldDB" id="E9ATP8"/>
<dbReference type="GO" id="GO:0005576">
    <property type="term" value="C:extracellular region"/>
    <property type="evidence" value="ECO:0007669"/>
    <property type="project" value="InterPro"/>
</dbReference>
<dbReference type="PANTHER" id="PTHR43037:SF5">
    <property type="entry name" value="FERULOYL ESTERASE"/>
    <property type="match status" value="1"/>
</dbReference>
<feature type="compositionally biased region" description="Basic and acidic residues" evidence="3">
    <location>
        <begin position="457"/>
        <end position="471"/>
    </location>
</feature>
<dbReference type="GeneID" id="13448616"/>
<dbReference type="SUPFAM" id="SSF53474">
    <property type="entry name" value="alpha/beta-Hydrolases"/>
    <property type="match status" value="1"/>
</dbReference>
<proteinExistence type="predicted"/>
<evidence type="ECO:0000256" key="1">
    <source>
        <dbReference type="ARBA" id="ARBA00022729"/>
    </source>
</evidence>
<keyword evidence="2 5" id="KW-0378">Hydrolase</keyword>
<feature type="transmembrane region" description="Helical" evidence="4">
    <location>
        <begin position="40"/>
        <end position="59"/>
    </location>
</feature>
<dbReference type="InterPro" id="IPR050955">
    <property type="entry name" value="Plant_Biomass_Hydrol_Est"/>
</dbReference>
<name>E9ATP8_LEIMU</name>
<keyword evidence="4" id="KW-0472">Membrane</keyword>
<dbReference type="Proteomes" id="UP000007259">
    <property type="component" value="Chromosome 20"/>
</dbReference>
<dbReference type="InterPro" id="IPR029058">
    <property type="entry name" value="AB_hydrolase_fold"/>
</dbReference>
<dbReference type="RefSeq" id="XP_003874822.1">
    <property type="nucleotide sequence ID" value="XM_003874773.1"/>
</dbReference>
<dbReference type="KEGG" id="lmi:LMXM_36_4640"/>
<dbReference type="OMA" id="RERNGCT"/>
<feature type="compositionally biased region" description="Basic and acidic residues" evidence="3">
    <location>
        <begin position="480"/>
        <end position="496"/>
    </location>
</feature>
<dbReference type="VEuPathDB" id="TriTrypDB:LmxM.36.4640"/>
<keyword evidence="4" id="KW-1133">Transmembrane helix</keyword>
<reference evidence="5 6" key="1">
    <citation type="journal article" date="2011" name="Genome Res.">
        <title>Chromosome and gene copy number variation allow major structural change between species and strains of Leishmania.</title>
        <authorList>
            <person name="Rogers M.B."/>
            <person name="Hilley J.D."/>
            <person name="Dickens N.J."/>
            <person name="Wilkes J."/>
            <person name="Bates P.A."/>
            <person name="Depledge D.P."/>
            <person name="Harris D."/>
            <person name="Her Y."/>
            <person name="Herzyk P."/>
            <person name="Imamura H."/>
            <person name="Otto T.D."/>
            <person name="Sanders M."/>
            <person name="Seeger K."/>
            <person name="Dujardin J.C."/>
            <person name="Berriman M."/>
            <person name="Smith D.F."/>
            <person name="Hertz-Fowler C."/>
            <person name="Mottram J.C."/>
        </authorList>
    </citation>
    <scope>NUCLEOTIDE SEQUENCE [LARGE SCALE GENOMIC DNA]</scope>
    <source>
        <strain evidence="5 6">MHOM/GT/2001/U1103</strain>
    </source>
</reference>
<evidence type="ECO:0000256" key="3">
    <source>
        <dbReference type="SAM" id="MobiDB-lite"/>
    </source>
</evidence>
<keyword evidence="6" id="KW-1185">Reference proteome</keyword>
<dbReference type="OrthoDB" id="424610at2759"/>
<dbReference type="PANTHER" id="PTHR43037">
    <property type="entry name" value="UNNAMED PRODUCT-RELATED"/>
    <property type="match status" value="1"/>
</dbReference>
<evidence type="ECO:0008006" key="7">
    <source>
        <dbReference type="Google" id="ProtNLM"/>
    </source>
</evidence>
<keyword evidence="4" id="KW-0812">Transmembrane</keyword>
<dbReference type="Pfam" id="PF10503">
    <property type="entry name" value="Esterase_PHB"/>
    <property type="match status" value="1"/>
</dbReference>
<feature type="region of interest" description="Disordered" evidence="3">
    <location>
        <begin position="457"/>
        <end position="496"/>
    </location>
</feature>
<dbReference type="Gene3D" id="3.40.50.1820">
    <property type="entry name" value="alpha/beta hydrolase"/>
    <property type="match status" value="1"/>
</dbReference>
<keyword evidence="1" id="KW-0732">Signal</keyword>
<dbReference type="InterPro" id="IPR010126">
    <property type="entry name" value="Esterase_phb"/>
</dbReference>
<evidence type="ECO:0000256" key="2">
    <source>
        <dbReference type="ARBA" id="ARBA00022801"/>
    </source>
</evidence>
<dbReference type="EMBL" id="FR799573">
    <property type="protein sequence ID" value="CBZ26323.1"/>
    <property type="molecule type" value="Genomic_DNA"/>
</dbReference>
<evidence type="ECO:0000256" key="4">
    <source>
        <dbReference type="SAM" id="Phobius"/>
    </source>
</evidence>
<sequence length="585" mass="65077">MLEEEVVFDDASVASSEKAPLSKDKLDVPPRKVTRSRAQWLSCVTVAGVLLLLAPLYLWNNFHAMRAAEEDSISVITPASDNFDIHKLIRELNENGEKIYLSSLITKEPDGCARDVPGLPKGKQTVVTFRTVESQEREAVVYVPTSYPSPVGGTDAKPVALLLLFHGLNDNCKHFLDATGFMTYAERDGFVLVSVCGSLGYLGRGWNAGMCCGFLGEKPDDVAFAKQVVAELSRSVCIDKTRVMAAGFSNGAMLAQVLACKAPESFRAAVSVSGVVEMRPGNEAALTACTAAVEKASSTVRTSVLMVHGTADPLVPWNGNMALGFPSIMKNLEGWRERNGCTEETNTTISTDAYVNTIYADCYVPRRAASPPTSDEDPEEPPTCFEDDLYWDADLVENTSGDAPAAVVDAALVDRERRMSPMEAEDLSVRRESRRLVTRLKHERRSRDQRCQKWVRTKVEHAKSHEKHDGKTVYSGKDSNWSHHESKDFHLRPQPHLKEKPSQEVLNRHVDVEHRRLHHLLFGSVPKERSEVPVQRDSTPRLQDGRSEVELVRVNGGGHSWPRDKDFSTTDYTYNFGIRIFGRYN</sequence>
<organism evidence="5 6">
    <name type="scientific">Leishmania mexicana (strain MHOM/GT/2001/U1103)</name>
    <dbReference type="NCBI Taxonomy" id="929439"/>
    <lineage>
        <taxon>Eukaryota</taxon>
        <taxon>Discoba</taxon>
        <taxon>Euglenozoa</taxon>
        <taxon>Kinetoplastea</taxon>
        <taxon>Metakinetoplastina</taxon>
        <taxon>Trypanosomatida</taxon>
        <taxon>Trypanosomatidae</taxon>
        <taxon>Leishmaniinae</taxon>
        <taxon>Leishmania</taxon>
    </lineage>
</organism>
<evidence type="ECO:0000313" key="5">
    <source>
        <dbReference type="EMBL" id="CBZ26323.1"/>
    </source>
</evidence>
<protein>
    <recommendedName>
        <fullName evidence="7">Peptidase S9 prolyl oligopeptidase catalytic domain-containing protein</fullName>
    </recommendedName>
</protein>
<accession>E9ATP8</accession>
<dbReference type="GO" id="GO:0016787">
    <property type="term" value="F:hydrolase activity"/>
    <property type="evidence" value="ECO:0007669"/>
    <property type="project" value="UniProtKB-KW"/>
</dbReference>
<evidence type="ECO:0000313" key="6">
    <source>
        <dbReference type="Proteomes" id="UP000007259"/>
    </source>
</evidence>
<gene>
    <name evidence="5" type="ORF">LMXM_36_4640</name>
</gene>